<evidence type="ECO:0000256" key="3">
    <source>
        <dbReference type="SAM" id="SignalP"/>
    </source>
</evidence>
<dbReference type="SUPFAM" id="SSF54403">
    <property type="entry name" value="Cystatin/monellin"/>
    <property type="match status" value="1"/>
</dbReference>
<proteinExistence type="predicted"/>
<feature type="domain" description="Cystatin" evidence="4">
    <location>
        <begin position="29"/>
        <end position="119"/>
    </location>
</feature>
<dbReference type="Pfam" id="PF16845">
    <property type="entry name" value="SQAPI"/>
    <property type="match status" value="1"/>
</dbReference>
<sequence length="119" mass="13155">MKKPQFQSLPLLLFSLLILLFSLVIVDGARLGGWTPANPEDPHVVEIGKFAVDAHNKEAKTDLKFDRVVKAETQVVSGVNYRITLSATTGGGAAAKNYEAVVWEKAWEKFVRLTSFRPV</sequence>
<dbReference type="InterPro" id="IPR018073">
    <property type="entry name" value="Prot_inh_cystat_CS"/>
</dbReference>
<dbReference type="PROSITE" id="PS00287">
    <property type="entry name" value="CYSTATIN"/>
    <property type="match status" value="1"/>
</dbReference>
<dbReference type="CDD" id="cd00042">
    <property type="entry name" value="CY"/>
    <property type="match status" value="1"/>
</dbReference>
<dbReference type="Proteomes" id="UP001420932">
    <property type="component" value="Unassembled WGS sequence"/>
</dbReference>
<keyword evidence="2" id="KW-0789">Thiol protease inhibitor</keyword>
<dbReference type="GO" id="GO:0004869">
    <property type="term" value="F:cysteine-type endopeptidase inhibitor activity"/>
    <property type="evidence" value="ECO:0007669"/>
    <property type="project" value="UniProtKB-KW"/>
</dbReference>
<feature type="chain" id="PRO_5042981786" description="Cystatin domain-containing protein" evidence="3">
    <location>
        <begin position="29"/>
        <end position="119"/>
    </location>
</feature>
<evidence type="ECO:0000313" key="5">
    <source>
        <dbReference type="EMBL" id="KAK9091935.1"/>
    </source>
</evidence>
<evidence type="ECO:0000256" key="2">
    <source>
        <dbReference type="ARBA" id="ARBA00022704"/>
    </source>
</evidence>
<feature type="signal peptide" evidence="3">
    <location>
        <begin position="1"/>
        <end position="28"/>
    </location>
</feature>
<accession>A0AAP0HQR4</accession>
<reference evidence="5 6" key="1">
    <citation type="submission" date="2024-01" db="EMBL/GenBank/DDBJ databases">
        <title>Genome assemblies of Stephania.</title>
        <authorList>
            <person name="Yang L."/>
        </authorList>
    </citation>
    <scope>NUCLEOTIDE SEQUENCE [LARGE SCALE GENOMIC DNA]</scope>
    <source>
        <strain evidence="5">YNDBR</strain>
        <tissue evidence="5">Leaf</tissue>
    </source>
</reference>
<comment type="caution">
    <text evidence="5">The sequence shown here is derived from an EMBL/GenBank/DDBJ whole genome shotgun (WGS) entry which is preliminary data.</text>
</comment>
<dbReference type="EMBL" id="JBBNAF010000012">
    <property type="protein sequence ID" value="KAK9091935.1"/>
    <property type="molecule type" value="Genomic_DNA"/>
</dbReference>
<keyword evidence="6" id="KW-1185">Reference proteome</keyword>
<dbReference type="InterPro" id="IPR046350">
    <property type="entry name" value="Cystatin_sf"/>
</dbReference>
<organism evidence="5 6">
    <name type="scientific">Stephania yunnanensis</name>
    <dbReference type="NCBI Taxonomy" id="152371"/>
    <lineage>
        <taxon>Eukaryota</taxon>
        <taxon>Viridiplantae</taxon>
        <taxon>Streptophyta</taxon>
        <taxon>Embryophyta</taxon>
        <taxon>Tracheophyta</taxon>
        <taxon>Spermatophyta</taxon>
        <taxon>Magnoliopsida</taxon>
        <taxon>Ranunculales</taxon>
        <taxon>Menispermaceae</taxon>
        <taxon>Menispermoideae</taxon>
        <taxon>Cissampelideae</taxon>
        <taxon>Stephania</taxon>
    </lineage>
</organism>
<name>A0AAP0HQR4_9MAGN</name>
<protein>
    <recommendedName>
        <fullName evidence="4">Cystatin domain-containing protein</fullName>
    </recommendedName>
</protein>
<evidence type="ECO:0000256" key="1">
    <source>
        <dbReference type="ARBA" id="ARBA00022690"/>
    </source>
</evidence>
<keyword evidence="3" id="KW-0732">Signal</keyword>
<dbReference type="PANTHER" id="PTHR47364:SF2">
    <property type="entry name" value="CYSTEINE PROTEINASE INHIBITOR 5"/>
    <property type="match status" value="1"/>
</dbReference>
<evidence type="ECO:0000259" key="4">
    <source>
        <dbReference type="SMART" id="SM00043"/>
    </source>
</evidence>
<keyword evidence="1" id="KW-0646">Protease inhibitor</keyword>
<dbReference type="InterPro" id="IPR000010">
    <property type="entry name" value="Cystatin_dom"/>
</dbReference>
<dbReference type="PANTHER" id="PTHR47364">
    <property type="entry name" value="CYSTEINE PROTEINASE INHIBITOR 5"/>
    <property type="match status" value="1"/>
</dbReference>
<dbReference type="Gene3D" id="3.10.450.10">
    <property type="match status" value="1"/>
</dbReference>
<dbReference type="AlphaFoldDB" id="A0AAP0HQR4"/>
<evidence type="ECO:0000313" key="6">
    <source>
        <dbReference type="Proteomes" id="UP001420932"/>
    </source>
</evidence>
<dbReference type="SMART" id="SM00043">
    <property type="entry name" value="CY"/>
    <property type="match status" value="1"/>
</dbReference>
<gene>
    <name evidence="5" type="ORF">Syun_026846</name>
</gene>